<evidence type="ECO:0000256" key="2">
    <source>
        <dbReference type="SAM" id="SignalP"/>
    </source>
</evidence>
<feature type="chain" id="PRO_5003019764" description="Outer membrane protein-like protein" evidence="2">
    <location>
        <begin position="26"/>
        <end position="136"/>
    </location>
</feature>
<dbReference type="STRING" id="526218.Sterm_1134"/>
<feature type="signal peptide" evidence="2">
    <location>
        <begin position="1"/>
        <end position="25"/>
    </location>
</feature>
<proteinExistence type="predicted"/>
<dbReference type="Gene3D" id="1.20.120.1490">
    <property type="match status" value="1"/>
</dbReference>
<dbReference type="RefSeq" id="WP_012860598.1">
    <property type="nucleotide sequence ID" value="NC_013517.1"/>
</dbReference>
<keyword evidence="2" id="KW-0732">Signal</keyword>
<name>D1AFW7_SEBTE</name>
<dbReference type="Proteomes" id="UP000000845">
    <property type="component" value="Chromosome"/>
</dbReference>
<dbReference type="AlphaFoldDB" id="D1AFW7"/>
<evidence type="ECO:0008006" key="5">
    <source>
        <dbReference type="Google" id="ProtNLM"/>
    </source>
</evidence>
<protein>
    <recommendedName>
        <fullName evidence="5">Outer membrane protein-like protein</fullName>
    </recommendedName>
</protein>
<gene>
    <name evidence="3" type="ordered locus">Sterm_1134</name>
</gene>
<evidence type="ECO:0000313" key="3">
    <source>
        <dbReference type="EMBL" id="ACZ08002.1"/>
    </source>
</evidence>
<organism evidence="3 4">
    <name type="scientific">Sebaldella termitidis (strain ATCC 33386 / NCTC 11300)</name>
    <dbReference type="NCBI Taxonomy" id="526218"/>
    <lineage>
        <taxon>Bacteria</taxon>
        <taxon>Fusobacteriati</taxon>
        <taxon>Fusobacteriota</taxon>
        <taxon>Fusobacteriia</taxon>
        <taxon>Fusobacteriales</taxon>
        <taxon>Leptotrichiaceae</taxon>
        <taxon>Sebaldella</taxon>
    </lineage>
</organism>
<sequence>MIKKNIIATLSVMTALSSFSFAEQAVPVQVPAKQIQKTISAENKKLYEQIYSKYEDKFNKLDVSLLENRQELQKQLRAEKVDWKKVENLTKKKADLKAQKELLGYQMRAEMKDNNLRAGHTGKNLHRGSRPAPQRG</sequence>
<feature type="region of interest" description="Disordered" evidence="1">
    <location>
        <begin position="111"/>
        <end position="136"/>
    </location>
</feature>
<accession>D1AFW7</accession>
<keyword evidence="4" id="KW-1185">Reference proteome</keyword>
<evidence type="ECO:0000313" key="4">
    <source>
        <dbReference type="Proteomes" id="UP000000845"/>
    </source>
</evidence>
<dbReference type="HOGENOM" id="CLU_1873990_0_0_0"/>
<reference evidence="4" key="1">
    <citation type="submission" date="2009-09" db="EMBL/GenBank/DDBJ databases">
        <title>The complete chromosome of Sebaldella termitidis ATCC 33386.</title>
        <authorList>
            <consortium name="US DOE Joint Genome Institute (JGI-PGF)"/>
            <person name="Lucas S."/>
            <person name="Copeland A."/>
            <person name="Lapidus A."/>
            <person name="Glavina del Rio T."/>
            <person name="Dalin E."/>
            <person name="Tice H."/>
            <person name="Bruce D."/>
            <person name="Goodwin L."/>
            <person name="Pitluck S."/>
            <person name="Kyrpides N."/>
            <person name="Mavromatis K."/>
            <person name="Ivanova N."/>
            <person name="Mikhailova N."/>
            <person name="Sims D."/>
            <person name="Meincke L."/>
            <person name="Brettin T."/>
            <person name="Detter J.C."/>
            <person name="Han C."/>
            <person name="Larimer F."/>
            <person name="Land M."/>
            <person name="Hauser L."/>
            <person name="Markowitz V."/>
            <person name="Cheng J.F."/>
            <person name="Hugenholtz P."/>
            <person name="Woyke T."/>
            <person name="Wu D."/>
            <person name="Eisen J.A."/>
        </authorList>
    </citation>
    <scope>NUCLEOTIDE SEQUENCE [LARGE SCALE GENOMIC DNA]</scope>
    <source>
        <strain evidence="4">ATCC 33386 / NCTC 11300</strain>
    </source>
</reference>
<dbReference type="EMBL" id="CP001739">
    <property type="protein sequence ID" value="ACZ08002.1"/>
    <property type="molecule type" value="Genomic_DNA"/>
</dbReference>
<reference evidence="3 4" key="2">
    <citation type="journal article" date="2010" name="Stand. Genomic Sci.">
        <title>Complete genome sequence of Sebaldella termitidis type strain (NCTC 11300).</title>
        <authorList>
            <person name="Harmon-Smith M."/>
            <person name="Celia L."/>
            <person name="Chertkov O."/>
            <person name="Lapidus A."/>
            <person name="Copeland A."/>
            <person name="Glavina Del Rio T."/>
            <person name="Nolan M."/>
            <person name="Lucas S."/>
            <person name="Tice H."/>
            <person name="Cheng J.F."/>
            <person name="Han C."/>
            <person name="Detter J.C."/>
            <person name="Bruce D."/>
            <person name="Goodwin L."/>
            <person name="Pitluck S."/>
            <person name="Pati A."/>
            <person name="Liolios K."/>
            <person name="Ivanova N."/>
            <person name="Mavromatis K."/>
            <person name="Mikhailova N."/>
            <person name="Chen A."/>
            <person name="Palaniappan K."/>
            <person name="Land M."/>
            <person name="Hauser L."/>
            <person name="Chang Y.J."/>
            <person name="Jeffries C.D."/>
            <person name="Brettin T."/>
            <person name="Goker M."/>
            <person name="Beck B."/>
            <person name="Bristow J."/>
            <person name="Eisen J.A."/>
            <person name="Markowitz V."/>
            <person name="Hugenholtz P."/>
            <person name="Kyrpides N.C."/>
            <person name="Klenk H.P."/>
            <person name="Chen F."/>
        </authorList>
    </citation>
    <scope>NUCLEOTIDE SEQUENCE [LARGE SCALE GENOMIC DNA]</scope>
    <source>
        <strain evidence="4">ATCC 33386 / NCTC 11300</strain>
    </source>
</reference>
<dbReference type="KEGG" id="str:Sterm_1134"/>
<evidence type="ECO:0000256" key="1">
    <source>
        <dbReference type="SAM" id="MobiDB-lite"/>
    </source>
</evidence>